<evidence type="ECO:0000256" key="1">
    <source>
        <dbReference type="SAM" id="MobiDB-lite"/>
    </source>
</evidence>
<feature type="compositionally biased region" description="Basic and acidic residues" evidence="1">
    <location>
        <begin position="15"/>
        <end position="24"/>
    </location>
</feature>
<reference evidence="4" key="4">
    <citation type="submission" date="2020-10" db="EMBL/GenBank/DDBJ databases">
        <authorList>
            <person name="Bassil N.M."/>
            <person name="Lloyd J.R."/>
        </authorList>
    </citation>
    <scope>NUCLEOTIDE SEQUENCE</scope>
    <source>
        <strain evidence="4">NB2006</strain>
    </source>
</reference>
<dbReference type="EMBL" id="LQXD01000143">
    <property type="protein sequence ID" value="OIJ10876.1"/>
    <property type="molecule type" value="Genomic_DNA"/>
</dbReference>
<sequence length="111" mass="13089">MEYRDPIGDILKNSKSSEDLEGKGKPLSMEYQKMDTFQQFHKVARDAGYLPEWIKLQKRIADALNHLKSFEELEGINVLIKKHNKICPSYFQKVPITEENYEVQKLRWESS</sequence>
<dbReference type="Proteomes" id="UP000180175">
    <property type="component" value="Chromosome"/>
</dbReference>
<evidence type="ECO:0000313" key="5">
    <source>
        <dbReference type="Proteomes" id="UP000180175"/>
    </source>
</evidence>
<dbReference type="InterPro" id="IPR018961">
    <property type="entry name" value="DnaJ_homolog_subfam-C_membr-28"/>
</dbReference>
<dbReference type="EMBL" id="CP063356">
    <property type="protein sequence ID" value="QOY35221.1"/>
    <property type="molecule type" value="Genomic_DNA"/>
</dbReference>
<evidence type="ECO:0000259" key="2">
    <source>
        <dbReference type="Pfam" id="PF09350"/>
    </source>
</evidence>
<reference evidence="4 5" key="3">
    <citation type="journal article" date="2019" name="Int. J. Syst. Evol. Microbiol.">
        <title>Anaerobacillus isosaccharinicus sp. nov., an alkaliphilic bacterium which degrades isosaccharinic acid.</title>
        <authorList>
            <person name="Bassil N.M."/>
            <person name="Lloyd J.R."/>
        </authorList>
    </citation>
    <scope>NUCLEOTIDE SEQUENCE [LARGE SCALE GENOMIC DNA]</scope>
    <source>
        <strain evidence="4 5">NB2006</strain>
    </source>
</reference>
<dbReference type="RefSeq" id="WP_071318084.1">
    <property type="nucleotide sequence ID" value="NZ_CP063356.2"/>
</dbReference>
<accession>A0A1S2LET5</accession>
<keyword evidence="5" id="KW-1185">Reference proteome</keyword>
<dbReference type="OrthoDB" id="9798476at2"/>
<feature type="region of interest" description="Disordered" evidence="1">
    <location>
        <begin position="1"/>
        <end position="24"/>
    </location>
</feature>
<gene>
    <name evidence="4" type="ORF">AWH56_021380</name>
    <name evidence="3" type="ORF">AWH56_16380</name>
</gene>
<organism evidence="3 5">
    <name type="scientific">Anaerobacillus isosaccharinicus</name>
    <dbReference type="NCBI Taxonomy" id="1532552"/>
    <lineage>
        <taxon>Bacteria</taxon>
        <taxon>Bacillati</taxon>
        <taxon>Bacillota</taxon>
        <taxon>Bacilli</taxon>
        <taxon>Bacillales</taxon>
        <taxon>Bacillaceae</taxon>
        <taxon>Anaerobacillus</taxon>
    </lineage>
</organism>
<name>A0A1S2LET5_9BACI</name>
<dbReference type="AlphaFoldDB" id="A0A1S2LET5"/>
<protein>
    <submittedName>
        <fullName evidence="4">DUF1992 domain-containing protein</fullName>
    </submittedName>
</protein>
<feature type="domain" description="DnaJ homologue subfamily C member 28 conserved" evidence="2">
    <location>
        <begin position="18"/>
        <end position="67"/>
    </location>
</feature>
<dbReference type="KEGG" id="aia:AWH56_021380"/>
<dbReference type="Pfam" id="PF09350">
    <property type="entry name" value="DJC28_CD"/>
    <property type="match status" value="1"/>
</dbReference>
<reference evidence="3 5" key="1">
    <citation type="submission" date="2016-10" db="EMBL/GenBank/DDBJ databases">
        <title>Draft genome sequences of four alkaliphilic bacteria belonging to the Anaerobacillus genus.</title>
        <authorList>
            <person name="Bassil N.M."/>
            <person name="Lloyd J.R."/>
        </authorList>
    </citation>
    <scope>NUCLEOTIDE SEQUENCE [LARGE SCALE GENOMIC DNA]</scope>
    <source>
        <strain evidence="3 5">NB2006</strain>
    </source>
</reference>
<proteinExistence type="predicted"/>
<evidence type="ECO:0000313" key="3">
    <source>
        <dbReference type="EMBL" id="OIJ10876.1"/>
    </source>
</evidence>
<evidence type="ECO:0000313" key="4">
    <source>
        <dbReference type="EMBL" id="QOY35221.1"/>
    </source>
</evidence>
<reference evidence="4 5" key="2">
    <citation type="journal article" date="2017" name="Genome Announc.">
        <title>Draft Genome Sequences of Four Alkaliphilic Bacteria Belonging to the Anaerobacillus Genus.</title>
        <authorList>
            <person name="Bassil N.M."/>
            <person name="Lloyd J.R."/>
        </authorList>
    </citation>
    <scope>NUCLEOTIDE SEQUENCE [LARGE SCALE GENOMIC DNA]</scope>
    <source>
        <strain evidence="4 5">NB2006</strain>
    </source>
</reference>